<gene>
    <name evidence="9" type="ORF">D7X96_04120</name>
</gene>
<dbReference type="InterPro" id="IPR029016">
    <property type="entry name" value="GAF-like_dom_sf"/>
</dbReference>
<keyword evidence="5" id="KW-0418">Kinase</keyword>
<dbReference type="Gene3D" id="1.10.287.130">
    <property type="match status" value="1"/>
</dbReference>
<evidence type="ECO:0000259" key="8">
    <source>
        <dbReference type="PROSITE" id="PS50110"/>
    </source>
</evidence>
<dbReference type="InterPro" id="IPR003018">
    <property type="entry name" value="GAF"/>
</dbReference>
<dbReference type="InterPro" id="IPR001789">
    <property type="entry name" value="Sig_transdc_resp-reg_receiver"/>
</dbReference>
<dbReference type="GO" id="GO:0000155">
    <property type="term" value="F:phosphorelay sensor kinase activity"/>
    <property type="evidence" value="ECO:0007669"/>
    <property type="project" value="InterPro"/>
</dbReference>
<dbReference type="Gene3D" id="3.30.565.10">
    <property type="entry name" value="Histidine kinase-like ATPase, C-terminal domain"/>
    <property type="match status" value="1"/>
</dbReference>
<feature type="domain" description="Response regulatory" evidence="8">
    <location>
        <begin position="17"/>
        <end position="133"/>
    </location>
</feature>
<dbReference type="SUPFAM" id="SSF55781">
    <property type="entry name" value="GAF domain-like"/>
    <property type="match status" value="1"/>
</dbReference>
<feature type="domain" description="Histidine kinase" evidence="7">
    <location>
        <begin position="334"/>
        <end position="551"/>
    </location>
</feature>
<dbReference type="CDD" id="cd00082">
    <property type="entry name" value="HisKA"/>
    <property type="match status" value="1"/>
</dbReference>
<dbReference type="GO" id="GO:0030295">
    <property type="term" value="F:protein kinase activator activity"/>
    <property type="evidence" value="ECO:0007669"/>
    <property type="project" value="TreeGrafter"/>
</dbReference>
<dbReference type="PRINTS" id="PR00344">
    <property type="entry name" value="BCTRLSENSOR"/>
</dbReference>
<accession>A0A3A8QWB5</accession>
<evidence type="ECO:0000259" key="7">
    <source>
        <dbReference type="PROSITE" id="PS50109"/>
    </source>
</evidence>
<dbReference type="InterPro" id="IPR036097">
    <property type="entry name" value="HisK_dim/P_sf"/>
</dbReference>
<comment type="caution">
    <text evidence="9">The sequence shown here is derived from an EMBL/GenBank/DDBJ whole genome shotgun (WGS) entry which is preliminary data.</text>
</comment>
<dbReference type="CDD" id="cd00075">
    <property type="entry name" value="HATPase"/>
    <property type="match status" value="1"/>
</dbReference>
<dbReference type="SUPFAM" id="SSF47384">
    <property type="entry name" value="Homodimeric domain of signal transducing histidine kinase"/>
    <property type="match status" value="1"/>
</dbReference>
<organism evidence="9 10">
    <name type="scientific">Corallococcus interemptor</name>
    <dbReference type="NCBI Taxonomy" id="2316720"/>
    <lineage>
        <taxon>Bacteria</taxon>
        <taxon>Pseudomonadati</taxon>
        <taxon>Myxococcota</taxon>
        <taxon>Myxococcia</taxon>
        <taxon>Myxococcales</taxon>
        <taxon>Cystobacterineae</taxon>
        <taxon>Myxococcaceae</taxon>
        <taxon>Corallococcus</taxon>
    </lineage>
</organism>
<protein>
    <recommendedName>
        <fullName evidence="2">histidine kinase</fullName>
        <ecNumber evidence="2">2.7.13.3</ecNumber>
    </recommendedName>
</protein>
<dbReference type="SMART" id="SM00388">
    <property type="entry name" value="HisKA"/>
    <property type="match status" value="1"/>
</dbReference>
<reference evidence="10" key="1">
    <citation type="submission" date="2018-09" db="EMBL/GenBank/DDBJ databases">
        <authorList>
            <person name="Livingstone P.G."/>
            <person name="Whitworth D.E."/>
        </authorList>
    </citation>
    <scope>NUCLEOTIDE SEQUENCE [LARGE SCALE GENOMIC DNA]</scope>
    <source>
        <strain evidence="10">AB047A</strain>
    </source>
</reference>
<name>A0A3A8QWB5_9BACT</name>
<dbReference type="InterPro" id="IPR005467">
    <property type="entry name" value="His_kinase_dom"/>
</dbReference>
<dbReference type="InterPro" id="IPR050351">
    <property type="entry name" value="BphY/WalK/GraS-like"/>
</dbReference>
<evidence type="ECO:0000256" key="5">
    <source>
        <dbReference type="ARBA" id="ARBA00022777"/>
    </source>
</evidence>
<comment type="catalytic activity">
    <reaction evidence="1">
        <text>ATP + protein L-histidine = ADP + protein N-phospho-L-histidine.</text>
        <dbReference type="EC" id="2.7.13.3"/>
    </reaction>
</comment>
<evidence type="ECO:0000256" key="2">
    <source>
        <dbReference type="ARBA" id="ARBA00012438"/>
    </source>
</evidence>
<keyword evidence="10" id="KW-1185">Reference proteome</keyword>
<keyword evidence="3 6" id="KW-0597">Phosphoprotein</keyword>
<feature type="modified residue" description="4-aspartylphosphate" evidence="6">
    <location>
        <position position="68"/>
    </location>
</feature>
<dbReference type="CDD" id="cd00156">
    <property type="entry name" value="REC"/>
    <property type="match status" value="1"/>
</dbReference>
<dbReference type="GO" id="GO:0007234">
    <property type="term" value="P:osmosensory signaling via phosphorelay pathway"/>
    <property type="evidence" value="ECO:0007669"/>
    <property type="project" value="TreeGrafter"/>
</dbReference>
<dbReference type="PROSITE" id="PS50110">
    <property type="entry name" value="RESPONSE_REGULATORY"/>
    <property type="match status" value="1"/>
</dbReference>
<dbReference type="Gene3D" id="3.40.50.2300">
    <property type="match status" value="1"/>
</dbReference>
<evidence type="ECO:0000313" key="9">
    <source>
        <dbReference type="EMBL" id="RKH72857.1"/>
    </source>
</evidence>
<dbReference type="AlphaFoldDB" id="A0A3A8QWB5"/>
<evidence type="ECO:0000256" key="4">
    <source>
        <dbReference type="ARBA" id="ARBA00022679"/>
    </source>
</evidence>
<proteinExistence type="predicted"/>
<dbReference type="OrthoDB" id="5481819at2"/>
<dbReference type="InterPro" id="IPR003594">
    <property type="entry name" value="HATPase_dom"/>
</dbReference>
<dbReference type="InterPro" id="IPR036890">
    <property type="entry name" value="HATPase_C_sf"/>
</dbReference>
<dbReference type="PANTHER" id="PTHR42878">
    <property type="entry name" value="TWO-COMPONENT HISTIDINE KINASE"/>
    <property type="match status" value="1"/>
</dbReference>
<dbReference type="InterPro" id="IPR011006">
    <property type="entry name" value="CheY-like_superfamily"/>
</dbReference>
<dbReference type="EMBL" id="RAWM01000006">
    <property type="protein sequence ID" value="RKH72857.1"/>
    <property type="molecule type" value="Genomic_DNA"/>
</dbReference>
<dbReference type="SMART" id="SM00065">
    <property type="entry name" value="GAF"/>
    <property type="match status" value="1"/>
</dbReference>
<dbReference type="InterPro" id="IPR004358">
    <property type="entry name" value="Sig_transdc_His_kin-like_C"/>
</dbReference>
<dbReference type="Proteomes" id="UP000282656">
    <property type="component" value="Unassembled WGS sequence"/>
</dbReference>
<dbReference type="Gene3D" id="3.30.450.40">
    <property type="match status" value="1"/>
</dbReference>
<keyword evidence="4" id="KW-0808">Transferase</keyword>
<dbReference type="GO" id="GO:0000156">
    <property type="term" value="F:phosphorelay response regulator activity"/>
    <property type="evidence" value="ECO:0007669"/>
    <property type="project" value="TreeGrafter"/>
</dbReference>
<dbReference type="Pfam" id="PF00512">
    <property type="entry name" value="HisKA"/>
    <property type="match status" value="1"/>
</dbReference>
<dbReference type="Pfam" id="PF00072">
    <property type="entry name" value="Response_reg"/>
    <property type="match status" value="1"/>
</dbReference>
<evidence type="ECO:0000256" key="1">
    <source>
        <dbReference type="ARBA" id="ARBA00000085"/>
    </source>
</evidence>
<sequence length="555" mass="61089">MSGPGADGRGPGMTPFRLLLVEDSVNDAALVTAELEQAGYLPTTRRVDTLEALRDALAAGAWDLVLCDQRLLGFTALDVLSLLHEEGRDVPLIVLSSQLSEDQAVTLMKAGARDCFSKDRLARLGPAVARELEETRVRRERARAELDRDILSRASELLTASLEQAARLDQLVQLMVPRVADWCAFFLQDPDQGGLRLVALAHPDAERRAHAWKLDQRFPLDPLAAAGPAHVLRTGQPEFMPDVRKRPEPITRDVAHQRAIEGLGLRSVVNVPLPGNEGRLGVMSMGTLGDRVLAPVDLALALELARRTGLVLENARLFQEAREAVRLRDEFLTVAAHELRTPLTTLRLQLGTLLQRSEAHRLEPDVVTRLERSVRQVRRLGTLVEGLLDVSQLSSGELSLMPERFDLEELVSEVLERYQAEAGAAGCELRQSPRRGLWGTWDRLRVDQAVAALISNALKFGPGRPVEVDVGREGGFARIQVRDRGIGVPVDQVERIFERFGRAVSSHSYGGLGLGLYLARRAAEAHGGRAWAEPALSGEGARFTLELPLEKETRE</sequence>
<evidence type="ECO:0000313" key="10">
    <source>
        <dbReference type="Proteomes" id="UP000282656"/>
    </source>
</evidence>
<evidence type="ECO:0000256" key="6">
    <source>
        <dbReference type="PROSITE-ProRule" id="PRU00169"/>
    </source>
</evidence>
<dbReference type="SUPFAM" id="SSF52172">
    <property type="entry name" value="CheY-like"/>
    <property type="match status" value="1"/>
</dbReference>
<evidence type="ECO:0000256" key="3">
    <source>
        <dbReference type="ARBA" id="ARBA00022553"/>
    </source>
</evidence>
<dbReference type="PROSITE" id="PS50109">
    <property type="entry name" value="HIS_KIN"/>
    <property type="match status" value="1"/>
</dbReference>
<dbReference type="EC" id="2.7.13.3" evidence="2"/>
<dbReference type="SMART" id="SM00448">
    <property type="entry name" value="REC"/>
    <property type="match status" value="1"/>
</dbReference>
<dbReference type="InterPro" id="IPR003661">
    <property type="entry name" value="HisK_dim/P_dom"/>
</dbReference>
<dbReference type="Pfam" id="PF02518">
    <property type="entry name" value="HATPase_c"/>
    <property type="match status" value="1"/>
</dbReference>
<dbReference type="SUPFAM" id="SSF55874">
    <property type="entry name" value="ATPase domain of HSP90 chaperone/DNA topoisomerase II/histidine kinase"/>
    <property type="match status" value="1"/>
</dbReference>
<dbReference type="SMART" id="SM00387">
    <property type="entry name" value="HATPase_c"/>
    <property type="match status" value="1"/>
</dbReference>
<dbReference type="PANTHER" id="PTHR42878:SF13">
    <property type="entry name" value="HISTIDINE KINASE"/>
    <property type="match status" value="1"/>
</dbReference>